<evidence type="ECO:0000313" key="2">
    <source>
        <dbReference type="EMBL" id="CAB4221511.1"/>
    </source>
</evidence>
<feature type="domain" description="Calcineurin-like phosphoesterase" evidence="1">
    <location>
        <begin position="19"/>
        <end position="237"/>
    </location>
</feature>
<dbReference type="Gene3D" id="3.60.21.10">
    <property type="match status" value="1"/>
</dbReference>
<dbReference type="Pfam" id="PF00149">
    <property type="entry name" value="Metallophos"/>
    <property type="match status" value="1"/>
</dbReference>
<dbReference type="InterPro" id="IPR029052">
    <property type="entry name" value="Metallo-depent_PP-like"/>
</dbReference>
<dbReference type="SUPFAM" id="SSF56300">
    <property type="entry name" value="Metallo-dependent phosphatases"/>
    <property type="match status" value="1"/>
</dbReference>
<gene>
    <name evidence="2" type="ORF">UFOVP1636_342</name>
</gene>
<name>A0A6J5T3E0_9CAUD</name>
<proteinExistence type="predicted"/>
<dbReference type="PANTHER" id="PTHR37844:SF2">
    <property type="entry name" value="SER_THR PROTEIN PHOSPHATASE SUPERFAMILY (AFU_ORTHOLOGUE AFUA_1G14840)"/>
    <property type="match status" value="1"/>
</dbReference>
<protein>
    <submittedName>
        <fullName evidence="2">Calcineurin-like phosphoesterase domain, ApaH type</fullName>
    </submittedName>
</protein>
<dbReference type="GO" id="GO:0016787">
    <property type="term" value="F:hydrolase activity"/>
    <property type="evidence" value="ECO:0007669"/>
    <property type="project" value="InterPro"/>
</dbReference>
<dbReference type="InterPro" id="IPR004843">
    <property type="entry name" value="Calcineurin-like_PHP"/>
</dbReference>
<organism evidence="2">
    <name type="scientific">uncultured Caudovirales phage</name>
    <dbReference type="NCBI Taxonomy" id="2100421"/>
    <lineage>
        <taxon>Viruses</taxon>
        <taxon>Duplodnaviria</taxon>
        <taxon>Heunggongvirae</taxon>
        <taxon>Uroviricota</taxon>
        <taxon>Caudoviricetes</taxon>
        <taxon>Peduoviridae</taxon>
        <taxon>Maltschvirus</taxon>
        <taxon>Maltschvirus maltsch</taxon>
    </lineage>
</organism>
<reference evidence="2" key="1">
    <citation type="submission" date="2020-05" db="EMBL/GenBank/DDBJ databases">
        <authorList>
            <person name="Chiriac C."/>
            <person name="Salcher M."/>
            <person name="Ghai R."/>
            <person name="Kavagutti S V."/>
        </authorList>
    </citation>
    <scope>NUCLEOTIDE SEQUENCE</scope>
</reference>
<dbReference type="EMBL" id="LR797503">
    <property type="protein sequence ID" value="CAB4221511.1"/>
    <property type="molecule type" value="Genomic_DNA"/>
</dbReference>
<dbReference type="PANTHER" id="PTHR37844">
    <property type="entry name" value="SER/THR PROTEIN PHOSPHATASE SUPERFAMILY (AFU_ORTHOLOGUE AFUA_1G14840)"/>
    <property type="match status" value="1"/>
</dbReference>
<accession>A0A6J5T3E0</accession>
<sequence length="271" mass="31432">MKVSLVSDLHLEFGYQELPGGEVLILAGDIAEVRSISKHHHSTKVIQDTPIEEYRCSEFFKHECAKYEQVFMVLGNHEFYHSRFDKTYNELKSILPKNVTLLENEVVNYKGVMFMGATLWTDLNKGDPITVYTVKDYMNDYRAIQNFYPSKGLYHKLLPQDTVDAHRKTKEYFKFMLSEHRDKPFVVITHMAPSFASVNEKFIRETTMNGAFASDLSEFILDNENIKVWVHGHMHDPSDYMIGDTRVIANPRGYAGHEDTSGFKSDFYFEV</sequence>
<evidence type="ECO:0000259" key="1">
    <source>
        <dbReference type="Pfam" id="PF00149"/>
    </source>
</evidence>